<dbReference type="PANTHER" id="PTHR31286:SF167">
    <property type="entry name" value="OS09G0268800 PROTEIN"/>
    <property type="match status" value="1"/>
</dbReference>
<organism evidence="4 5">
    <name type="scientific">Linum trigynum</name>
    <dbReference type="NCBI Taxonomy" id="586398"/>
    <lineage>
        <taxon>Eukaryota</taxon>
        <taxon>Viridiplantae</taxon>
        <taxon>Streptophyta</taxon>
        <taxon>Embryophyta</taxon>
        <taxon>Tracheophyta</taxon>
        <taxon>Spermatophyta</taxon>
        <taxon>Magnoliopsida</taxon>
        <taxon>eudicotyledons</taxon>
        <taxon>Gunneridae</taxon>
        <taxon>Pentapetalae</taxon>
        <taxon>rosids</taxon>
        <taxon>fabids</taxon>
        <taxon>Malpighiales</taxon>
        <taxon>Linaceae</taxon>
        <taxon>Linum</taxon>
    </lineage>
</organism>
<evidence type="ECO:0000259" key="3">
    <source>
        <dbReference type="Pfam" id="PF14392"/>
    </source>
</evidence>
<dbReference type="AlphaFoldDB" id="A0AAV2G0Z6"/>
<evidence type="ECO:0000313" key="5">
    <source>
        <dbReference type="Proteomes" id="UP001497516"/>
    </source>
</evidence>
<dbReference type="InterPro" id="IPR025836">
    <property type="entry name" value="Zn_knuckle_CX2CX4HX4C"/>
</dbReference>
<feature type="domain" description="DUF4283" evidence="2">
    <location>
        <begin position="261"/>
        <end position="340"/>
    </location>
</feature>
<dbReference type="EMBL" id="OZ034820">
    <property type="protein sequence ID" value="CAL1403478.1"/>
    <property type="molecule type" value="Genomic_DNA"/>
</dbReference>
<dbReference type="Proteomes" id="UP001497516">
    <property type="component" value="Chromosome 7"/>
</dbReference>
<feature type="region of interest" description="Disordered" evidence="1">
    <location>
        <begin position="454"/>
        <end position="538"/>
    </location>
</feature>
<protein>
    <recommendedName>
        <fullName evidence="6">DUF4283 domain-containing protein</fullName>
    </recommendedName>
</protein>
<gene>
    <name evidence="4" type="ORF">LTRI10_LOCUS43411</name>
</gene>
<dbReference type="Pfam" id="PF14392">
    <property type="entry name" value="zf-CCHC_4"/>
    <property type="match status" value="1"/>
</dbReference>
<dbReference type="InterPro" id="IPR040256">
    <property type="entry name" value="At4g02000-like"/>
</dbReference>
<name>A0AAV2G0Z6_9ROSI</name>
<reference evidence="4 5" key="1">
    <citation type="submission" date="2024-04" db="EMBL/GenBank/DDBJ databases">
        <authorList>
            <person name="Fracassetti M."/>
        </authorList>
    </citation>
    <scope>NUCLEOTIDE SEQUENCE [LARGE SCALE GENOMIC DNA]</scope>
</reference>
<sequence>MLCTSFLLLKPSSGFDCEPTDGYIPTSLLRISHGANLEGSKSYYISPSDQVKGLGADERAFKKSSSVLGRDSRSGKGCTKSVIYHNIKRFGYLWIWKPPDRLVNQHIKGTTAIGYQRGKEFKEDIEWNPKLNYHPEINEMGSVNLEPNAVKIWVSSRRYRSSLTERRMNSMLEKKDTKLSYGAAKPFIRRYKEWRDPLPRLLPETNFELAKNQILFPPLNSYYFYNKKSMELSLNLNQGSSSRGGNPVLKLAVNDDSGISMLVGKMMAEKSFNYATIKGAVDYSWSRFGEIDIRYLRENKFVFSFPSEAIRERVWMERPWILSNTLVALKKWDGGIKPEEVEVDSMAIWVQIHDLPQKFRSEENLKAVAGFFFGMHKYDKSGIEFNGWRRYVRFLVEVELNEPIPVGFDCPWGEKKVEVVFKYEKLGDLCYYCGRISHQMHSCRWRNTDMLRGGSGTPSGKYSADLKANRASQASPIEKNRKHSQEAVCRLGSPPSDGERRSADSQGGAWSGDREAFSSPTTTIVESRAHPQSCPPGFSEDRRIVYTLTVTEFFPEITTQSHGKALNPRRLDCDLEKIAVAMEARFDLNEKAEKGKGMEVEGAGRFPFEARPNLMDLFPTEDEMLAQDIFEEGNNRLQKKRKPVGMVSLEKFIYGRCSPSKGQARTTAANEKRKTVSKGKKTGAGKSMRGQHTGEEQGSRVPISYETEGGYDEDNPNEMAAVVRQKPPYIE</sequence>
<dbReference type="Pfam" id="PF14111">
    <property type="entry name" value="DUF4283"/>
    <property type="match status" value="1"/>
</dbReference>
<evidence type="ECO:0008006" key="6">
    <source>
        <dbReference type="Google" id="ProtNLM"/>
    </source>
</evidence>
<evidence type="ECO:0000259" key="2">
    <source>
        <dbReference type="Pfam" id="PF14111"/>
    </source>
</evidence>
<dbReference type="InterPro" id="IPR025558">
    <property type="entry name" value="DUF4283"/>
</dbReference>
<dbReference type="PANTHER" id="PTHR31286">
    <property type="entry name" value="GLYCINE-RICH CELL WALL STRUCTURAL PROTEIN 1.8-LIKE"/>
    <property type="match status" value="1"/>
</dbReference>
<feature type="region of interest" description="Disordered" evidence="1">
    <location>
        <begin position="660"/>
        <end position="731"/>
    </location>
</feature>
<accession>A0AAV2G0Z6</accession>
<evidence type="ECO:0000256" key="1">
    <source>
        <dbReference type="SAM" id="MobiDB-lite"/>
    </source>
</evidence>
<keyword evidence="5" id="KW-1185">Reference proteome</keyword>
<feature type="compositionally biased region" description="Polar residues" evidence="1">
    <location>
        <begin position="660"/>
        <end position="669"/>
    </location>
</feature>
<evidence type="ECO:0000313" key="4">
    <source>
        <dbReference type="EMBL" id="CAL1403478.1"/>
    </source>
</evidence>
<proteinExistence type="predicted"/>
<feature type="domain" description="Zinc knuckle CX2CX4HX4C" evidence="3">
    <location>
        <begin position="415"/>
        <end position="444"/>
    </location>
</feature>